<keyword evidence="8 10" id="KW-0456">Lyase</keyword>
<dbReference type="HOGENOM" id="CLU_086592_0_0_12"/>
<keyword evidence="6 10" id="KW-0408">Iron</keyword>
<evidence type="ECO:0000256" key="1">
    <source>
        <dbReference type="ARBA" id="ARBA00001966"/>
    </source>
</evidence>
<dbReference type="Gene3D" id="3.30.70.260">
    <property type="match status" value="1"/>
</dbReference>
<dbReference type="InterPro" id="IPR004643">
    <property type="entry name" value="Fe-S_L-Ser_bsu"/>
</dbReference>
<accession>S3L5X1</accession>
<proteinExistence type="inferred from homology"/>
<comment type="similarity">
    <text evidence="2 10">Belongs to the iron-sulfur dependent L-serine dehydratase family.</text>
</comment>
<evidence type="ECO:0000259" key="11">
    <source>
        <dbReference type="PROSITE" id="PS51671"/>
    </source>
</evidence>
<dbReference type="OrthoDB" id="9813137at2"/>
<dbReference type="STRING" id="1125699.HMPREF9194_00173"/>
<evidence type="ECO:0000256" key="8">
    <source>
        <dbReference type="ARBA" id="ARBA00023239"/>
    </source>
</evidence>
<dbReference type="PIRSF" id="PIRSF036692">
    <property type="entry name" value="SDH_B"/>
    <property type="match status" value="1"/>
</dbReference>
<dbReference type="Proteomes" id="UP000014541">
    <property type="component" value="Unassembled WGS sequence"/>
</dbReference>
<dbReference type="GO" id="GO:0051539">
    <property type="term" value="F:4 iron, 4 sulfur cluster binding"/>
    <property type="evidence" value="ECO:0007669"/>
    <property type="project" value="UniProtKB-UniRule"/>
</dbReference>
<sequence>MDISVFQVTGPIMTGPSSSHTAGAARLGRIASAIARPPFAKVRFGLYGSFAETYRGHGTDKALVAGVLGFFEDDERIADSFAYAREAGLQYEFYEADLEGMHENSVKITFIKDGGTQTDIVGSSIGGGRILIKSINGFDTEFAAETNTLVVVQKDVPGVISEISSILAQNKINIAVMKVSRTEKGGTACCVIETDSPVDSGIKEKLDRSANVVSVTVIDLQEKYVSEF</sequence>
<dbReference type="EMBL" id="ATFF01000002">
    <property type="protein sequence ID" value="EPF32179.1"/>
    <property type="molecule type" value="Genomic_DNA"/>
</dbReference>
<dbReference type="CDD" id="cd04903">
    <property type="entry name" value="ACT_LSD"/>
    <property type="match status" value="1"/>
</dbReference>
<dbReference type="GO" id="GO:0006094">
    <property type="term" value="P:gluconeogenesis"/>
    <property type="evidence" value="ECO:0007669"/>
    <property type="project" value="UniProtKB-KW"/>
</dbReference>
<keyword evidence="3 10" id="KW-0312">Gluconeogenesis</keyword>
<reference evidence="12 13" key="1">
    <citation type="submission" date="2013-04" db="EMBL/GenBank/DDBJ databases">
        <title>The Genome Sequence of Treponema maltophilum ATCC 51939.</title>
        <authorList>
            <consortium name="The Broad Institute Genomics Platform"/>
            <person name="Earl A."/>
            <person name="Ward D."/>
            <person name="Feldgarden M."/>
            <person name="Gevers D."/>
            <person name="Leonetti C."/>
            <person name="Blanton J.M."/>
            <person name="Dewhirst F.E."/>
            <person name="Izard J."/>
            <person name="Walker B."/>
            <person name="Young S."/>
            <person name="Zeng Q."/>
            <person name="Gargeya S."/>
            <person name="Fitzgerald M."/>
            <person name="Haas B."/>
            <person name="Abouelleil A."/>
            <person name="Allen A.W."/>
            <person name="Alvarado L."/>
            <person name="Arachchi H.M."/>
            <person name="Berlin A.M."/>
            <person name="Chapman S.B."/>
            <person name="Gainer-Dewar J."/>
            <person name="Goldberg J."/>
            <person name="Griggs A."/>
            <person name="Gujja S."/>
            <person name="Hansen M."/>
            <person name="Howarth C."/>
            <person name="Imamovic A."/>
            <person name="Ireland A."/>
            <person name="Larimer J."/>
            <person name="McCowan C."/>
            <person name="Murphy C."/>
            <person name="Pearson M."/>
            <person name="Poon T.W."/>
            <person name="Priest M."/>
            <person name="Roberts A."/>
            <person name="Saif S."/>
            <person name="Shea T."/>
            <person name="Sisk P."/>
            <person name="Sykes S."/>
            <person name="Wortman J."/>
            <person name="Nusbaum C."/>
            <person name="Birren B."/>
        </authorList>
    </citation>
    <scope>NUCLEOTIDE SEQUENCE [LARGE SCALE GENOMIC DNA]</scope>
    <source>
        <strain evidence="12 13">ATCC 51939</strain>
    </source>
</reference>
<evidence type="ECO:0000256" key="5">
    <source>
        <dbReference type="ARBA" id="ARBA00022723"/>
    </source>
</evidence>
<dbReference type="RefSeq" id="WP_016524476.1">
    <property type="nucleotide sequence ID" value="NZ_KE332518.1"/>
</dbReference>
<evidence type="ECO:0000256" key="10">
    <source>
        <dbReference type="RuleBase" id="RU366059"/>
    </source>
</evidence>
<dbReference type="eggNOG" id="COG1760">
    <property type="taxonomic scope" value="Bacteria"/>
</dbReference>
<comment type="cofactor">
    <cofactor evidence="1 10">
        <name>[4Fe-4S] cluster</name>
        <dbReference type="ChEBI" id="CHEBI:49883"/>
    </cofactor>
</comment>
<dbReference type="FunFam" id="3.30.70.260:FF:000008">
    <property type="entry name" value="D-3-phosphoglycerate dehydrogenase, chloroplastic"/>
    <property type="match status" value="1"/>
</dbReference>
<dbReference type="Pfam" id="PF03315">
    <property type="entry name" value="SDH_beta"/>
    <property type="match status" value="1"/>
</dbReference>
<keyword evidence="4 10" id="KW-0004">4Fe-4S</keyword>
<feature type="domain" description="ACT" evidence="11">
    <location>
        <begin position="148"/>
        <end position="220"/>
    </location>
</feature>
<evidence type="ECO:0000256" key="9">
    <source>
        <dbReference type="ARBA" id="ARBA00049406"/>
    </source>
</evidence>
<dbReference type="GO" id="GO:0046872">
    <property type="term" value="F:metal ion binding"/>
    <property type="evidence" value="ECO:0007669"/>
    <property type="project" value="UniProtKB-KW"/>
</dbReference>
<evidence type="ECO:0000256" key="4">
    <source>
        <dbReference type="ARBA" id="ARBA00022485"/>
    </source>
</evidence>
<dbReference type="EC" id="4.3.1.17" evidence="10"/>
<dbReference type="InterPro" id="IPR051318">
    <property type="entry name" value="Fe-S_L-Ser"/>
</dbReference>
<protein>
    <recommendedName>
        <fullName evidence="10">L-serine dehydratase</fullName>
        <ecNumber evidence="10">4.3.1.17</ecNumber>
    </recommendedName>
</protein>
<dbReference type="InterPro" id="IPR029009">
    <property type="entry name" value="ASB_dom_sf"/>
</dbReference>
<keyword evidence="5 10" id="KW-0479">Metal-binding</keyword>
<dbReference type="NCBIfam" id="TIGR00719">
    <property type="entry name" value="sda_beta"/>
    <property type="match status" value="1"/>
</dbReference>
<dbReference type="Gene3D" id="3.30.1330.90">
    <property type="entry name" value="D-3-phosphoglycerate dehydrogenase, domain 3"/>
    <property type="match status" value="1"/>
</dbReference>
<dbReference type="PANTHER" id="PTHR30182:SF12">
    <property type="entry name" value="L-SERINE DEHYDRATASE, BETA CHAIN-RELATED"/>
    <property type="match status" value="1"/>
</dbReference>
<evidence type="ECO:0000313" key="13">
    <source>
        <dbReference type="Proteomes" id="UP000014541"/>
    </source>
</evidence>
<comment type="caution">
    <text evidence="12">The sequence shown here is derived from an EMBL/GenBank/DDBJ whole genome shotgun (WGS) entry which is preliminary data.</text>
</comment>
<dbReference type="SUPFAM" id="SSF55021">
    <property type="entry name" value="ACT-like"/>
    <property type="match status" value="1"/>
</dbReference>
<dbReference type="GO" id="GO:0003941">
    <property type="term" value="F:L-serine ammonia-lyase activity"/>
    <property type="evidence" value="ECO:0007669"/>
    <property type="project" value="UniProtKB-UniRule"/>
</dbReference>
<dbReference type="InterPro" id="IPR045865">
    <property type="entry name" value="ACT-like_dom_sf"/>
</dbReference>
<dbReference type="AlphaFoldDB" id="S3L5X1"/>
<evidence type="ECO:0000313" key="12">
    <source>
        <dbReference type="EMBL" id="EPF32179.1"/>
    </source>
</evidence>
<name>S3L5X1_TREMA</name>
<dbReference type="PATRIC" id="fig|1125699.3.peg.170"/>
<evidence type="ECO:0000256" key="3">
    <source>
        <dbReference type="ARBA" id="ARBA00022432"/>
    </source>
</evidence>
<dbReference type="PANTHER" id="PTHR30182">
    <property type="entry name" value="L-SERINE DEHYDRATASE"/>
    <property type="match status" value="1"/>
</dbReference>
<keyword evidence="13" id="KW-1185">Reference proteome</keyword>
<dbReference type="InterPro" id="IPR002912">
    <property type="entry name" value="ACT_dom"/>
</dbReference>
<evidence type="ECO:0000256" key="6">
    <source>
        <dbReference type="ARBA" id="ARBA00023004"/>
    </source>
</evidence>
<gene>
    <name evidence="12" type="ORF">HMPREF9194_00173</name>
</gene>
<evidence type="ECO:0000256" key="7">
    <source>
        <dbReference type="ARBA" id="ARBA00023014"/>
    </source>
</evidence>
<comment type="catalytic activity">
    <reaction evidence="9 10">
        <text>L-serine = pyruvate + NH4(+)</text>
        <dbReference type="Rhea" id="RHEA:19169"/>
        <dbReference type="ChEBI" id="CHEBI:15361"/>
        <dbReference type="ChEBI" id="CHEBI:28938"/>
        <dbReference type="ChEBI" id="CHEBI:33384"/>
        <dbReference type="EC" id="4.3.1.17"/>
    </reaction>
</comment>
<dbReference type="Pfam" id="PF01842">
    <property type="entry name" value="ACT"/>
    <property type="match status" value="1"/>
</dbReference>
<dbReference type="SUPFAM" id="SSF143548">
    <property type="entry name" value="Serine metabolism enzymes domain"/>
    <property type="match status" value="1"/>
</dbReference>
<dbReference type="InterPro" id="IPR005131">
    <property type="entry name" value="Ser_deHydtase_bsu"/>
</dbReference>
<dbReference type="PROSITE" id="PS51671">
    <property type="entry name" value="ACT"/>
    <property type="match status" value="1"/>
</dbReference>
<evidence type="ECO:0000256" key="2">
    <source>
        <dbReference type="ARBA" id="ARBA00008636"/>
    </source>
</evidence>
<organism evidence="12 13">
    <name type="scientific">Treponema maltophilum ATCC 51939</name>
    <dbReference type="NCBI Taxonomy" id="1125699"/>
    <lineage>
        <taxon>Bacteria</taxon>
        <taxon>Pseudomonadati</taxon>
        <taxon>Spirochaetota</taxon>
        <taxon>Spirochaetia</taxon>
        <taxon>Spirochaetales</taxon>
        <taxon>Treponemataceae</taxon>
        <taxon>Treponema</taxon>
    </lineage>
</organism>
<keyword evidence="7 10" id="KW-0411">Iron-sulfur</keyword>